<reference evidence="3" key="1">
    <citation type="submission" date="2025-08" db="UniProtKB">
        <authorList>
            <consortium name="RefSeq"/>
        </authorList>
    </citation>
    <scope>IDENTIFICATION</scope>
    <source>
        <tissue evidence="3">Whole sample</tissue>
    </source>
</reference>
<dbReference type="InterPro" id="IPR036056">
    <property type="entry name" value="Fibrinogen-like_C"/>
</dbReference>
<dbReference type="PANTHER" id="PTHR19143:SF444">
    <property type="entry name" value="PROTEIN SCABROUS"/>
    <property type="match status" value="1"/>
</dbReference>
<dbReference type="GeneID" id="111108965"/>
<dbReference type="SUPFAM" id="SSF56496">
    <property type="entry name" value="Fibrinogen C-terminal domain-like"/>
    <property type="match status" value="1"/>
</dbReference>
<keyword evidence="2" id="KW-1185">Reference proteome</keyword>
<dbReference type="GO" id="GO:0005615">
    <property type="term" value="C:extracellular space"/>
    <property type="evidence" value="ECO:0007669"/>
    <property type="project" value="TreeGrafter"/>
</dbReference>
<name>A0A8B8BCR2_CRAVI</name>
<evidence type="ECO:0000313" key="3">
    <source>
        <dbReference type="RefSeq" id="XP_022300761.1"/>
    </source>
</evidence>
<feature type="domain" description="Fibrinogen C-terminal" evidence="1">
    <location>
        <begin position="1"/>
        <end position="105"/>
    </location>
</feature>
<dbReference type="RefSeq" id="XP_022300761.1">
    <property type="nucleotide sequence ID" value="XM_022445053.1"/>
</dbReference>
<dbReference type="Proteomes" id="UP000694844">
    <property type="component" value="Chromosome 8"/>
</dbReference>
<sequence>MFNTSCINTTGHVWTMIQRRIDGSINFYRGWNEYKTGFGDIQTEFWIGLENIRLLVMNGYTILRVELEEGSESVFAEYSSFYIADESDKYRIHVSGYSGTAEIDI</sequence>
<dbReference type="Pfam" id="PF00147">
    <property type="entry name" value="Fibrinogen_C"/>
    <property type="match status" value="1"/>
</dbReference>
<dbReference type="InterPro" id="IPR014716">
    <property type="entry name" value="Fibrinogen_a/b/g_C_1"/>
</dbReference>
<dbReference type="Gene3D" id="3.90.215.10">
    <property type="entry name" value="Gamma Fibrinogen, chain A, domain 1"/>
    <property type="match status" value="1"/>
</dbReference>
<dbReference type="OrthoDB" id="6275059at2759"/>
<dbReference type="KEGG" id="cvn:111108965"/>
<proteinExistence type="predicted"/>
<gene>
    <name evidence="3" type="primary">LOC111108965</name>
</gene>
<dbReference type="AlphaFoldDB" id="A0A8B8BCR2"/>
<dbReference type="InterPro" id="IPR002181">
    <property type="entry name" value="Fibrinogen_a/b/g_C_dom"/>
</dbReference>
<dbReference type="PANTHER" id="PTHR19143">
    <property type="entry name" value="FIBRINOGEN/TENASCIN/ANGIOPOEITIN"/>
    <property type="match status" value="1"/>
</dbReference>
<dbReference type="SMART" id="SM00186">
    <property type="entry name" value="FBG"/>
    <property type="match status" value="1"/>
</dbReference>
<protein>
    <submittedName>
        <fullName evidence="3">Ficolin-1-like</fullName>
    </submittedName>
</protein>
<accession>A0A8B8BCR2</accession>
<dbReference type="InterPro" id="IPR050373">
    <property type="entry name" value="Fibrinogen_C-term_domain"/>
</dbReference>
<evidence type="ECO:0000313" key="2">
    <source>
        <dbReference type="Proteomes" id="UP000694844"/>
    </source>
</evidence>
<dbReference type="PROSITE" id="PS51406">
    <property type="entry name" value="FIBRINOGEN_C_2"/>
    <property type="match status" value="1"/>
</dbReference>
<organism evidence="2 3">
    <name type="scientific">Crassostrea virginica</name>
    <name type="common">Eastern oyster</name>
    <dbReference type="NCBI Taxonomy" id="6565"/>
    <lineage>
        <taxon>Eukaryota</taxon>
        <taxon>Metazoa</taxon>
        <taxon>Spiralia</taxon>
        <taxon>Lophotrochozoa</taxon>
        <taxon>Mollusca</taxon>
        <taxon>Bivalvia</taxon>
        <taxon>Autobranchia</taxon>
        <taxon>Pteriomorphia</taxon>
        <taxon>Ostreida</taxon>
        <taxon>Ostreoidea</taxon>
        <taxon>Ostreidae</taxon>
        <taxon>Crassostrea</taxon>
    </lineage>
</organism>
<evidence type="ECO:0000259" key="1">
    <source>
        <dbReference type="PROSITE" id="PS51406"/>
    </source>
</evidence>